<evidence type="ECO:0000256" key="5">
    <source>
        <dbReference type="ARBA" id="ARBA00023163"/>
    </source>
</evidence>
<feature type="modified residue" description="4-aspartylphosphate" evidence="6">
    <location>
        <position position="55"/>
    </location>
</feature>
<keyword evidence="3" id="KW-0805">Transcription regulation</keyword>
<dbReference type="GO" id="GO:0005829">
    <property type="term" value="C:cytosol"/>
    <property type="evidence" value="ECO:0007669"/>
    <property type="project" value="TreeGrafter"/>
</dbReference>
<evidence type="ECO:0000256" key="2">
    <source>
        <dbReference type="ARBA" id="ARBA00023012"/>
    </source>
</evidence>
<evidence type="ECO:0000259" key="7">
    <source>
        <dbReference type="PROSITE" id="PS50110"/>
    </source>
</evidence>
<feature type="domain" description="Response regulatory" evidence="7">
    <location>
        <begin position="2"/>
        <end position="126"/>
    </location>
</feature>
<dbReference type="Proteomes" id="UP000007254">
    <property type="component" value="Chromosome"/>
</dbReference>
<dbReference type="PANTHER" id="PTHR48111:SF1">
    <property type="entry name" value="TWO-COMPONENT RESPONSE REGULATOR ORR33"/>
    <property type="match status" value="1"/>
</dbReference>
<proteinExistence type="predicted"/>
<dbReference type="AlphaFoldDB" id="G0GBI8"/>
<keyword evidence="9" id="KW-1185">Reference proteome</keyword>
<evidence type="ECO:0000256" key="3">
    <source>
        <dbReference type="ARBA" id="ARBA00023015"/>
    </source>
</evidence>
<keyword evidence="1 6" id="KW-0597">Phosphoprotein</keyword>
<dbReference type="SUPFAM" id="SSF52172">
    <property type="entry name" value="CheY-like"/>
    <property type="match status" value="1"/>
</dbReference>
<dbReference type="EMBL" id="CP002903">
    <property type="protein sequence ID" value="AEJ60347.1"/>
    <property type="molecule type" value="Genomic_DNA"/>
</dbReference>
<accession>G0GBI8</accession>
<keyword evidence="2" id="KW-0902">Two-component regulatory system</keyword>
<dbReference type="SMART" id="SM00448">
    <property type="entry name" value="REC"/>
    <property type="match status" value="1"/>
</dbReference>
<dbReference type="RefSeq" id="WP_014623753.1">
    <property type="nucleotide sequence ID" value="NC_017583.1"/>
</dbReference>
<dbReference type="GO" id="GO:0006355">
    <property type="term" value="P:regulation of DNA-templated transcription"/>
    <property type="evidence" value="ECO:0007669"/>
    <property type="project" value="TreeGrafter"/>
</dbReference>
<sequence>MRVLVVEDEFLSREKLSAFFSRYGAVDSAPSGQKARVLFERAIEEGLPYDCISVDLHLPDEDGLSLLASFIRREQEIGGGWFSKKLVISGDTQRNVVESAVRTGCDAYIAKPIRFKVLEERMRLIFR</sequence>
<dbReference type="InterPro" id="IPR039420">
    <property type="entry name" value="WalR-like"/>
</dbReference>
<dbReference type="InterPro" id="IPR001789">
    <property type="entry name" value="Sig_transdc_resp-reg_receiver"/>
</dbReference>
<dbReference type="CDD" id="cd00156">
    <property type="entry name" value="REC"/>
    <property type="match status" value="1"/>
</dbReference>
<evidence type="ECO:0000313" key="9">
    <source>
        <dbReference type="Proteomes" id="UP000007254"/>
    </source>
</evidence>
<dbReference type="Pfam" id="PF00072">
    <property type="entry name" value="Response_reg"/>
    <property type="match status" value="1"/>
</dbReference>
<evidence type="ECO:0000313" key="8">
    <source>
        <dbReference type="EMBL" id="AEJ60347.1"/>
    </source>
</evidence>
<dbReference type="STRING" id="869211.Spith_0060"/>
<dbReference type="KEGG" id="stq:Spith_0060"/>
<evidence type="ECO:0000256" key="4">
    <source>
        <dbReference type="ARBA" id="ARBA00023125"/>
    </source>
</evidence>
<dbReference type="GO" id="GO:0000976">
    <property type="term" value="F:transcription cis-regulatory region binding"/>
    <property type="evidence" value="ECO:0007669"/>
    <property type="project" value="TreeGrafter"/>
</dbReference>
<evidence type="ECO:0000256" key="1">
    <source>
        <dbReference type="ARBA" id="ARBA00022553"/>
    </source>
</evidence>
<dbReference type="InterPro" id="IPR011006">
    <property type="entry name" value="CheY-like_superfamily"/>
</dbReference>
<dbReference type="GO" id="GO:0000156">
    <property type="term" value="F:phosphorelay response regulator activity"/>
    <property type="evidence" value="ECO:0007669"/>
    <property type="project" value="TreeGrafter"/>
</dbReference>
<name>G0GBI8_WINT7</name>
<keyword evidence="4" id="KW-0238">DNA-binding</keyword>
<dbReference type="HOGENOM" id="CLU_000445_69_12_12"/>
<dbReference type="OrthoDB" id="370512at2"/>
<protein>
    <submittedName>
        <fullName evidence="8">Response regulator receiver protein</fullName>
    </submittedName>
</protein>
<gene>
    <name evidence="8" type="ordered locus">Spith_0060</name>
</gene>
<keyword evidence="5" id="KW-0804">Transcription</keyword>
<dbReference type="Gene3D" id="3.40.50.2300">
    <property type="match status" value="1"/>
</dbReference>
<dbReference type="GO" id="GO:0032993">
    <property type="term" value="C:protein-DNA complex"/>
    <property type="evidence" value="ECO:0007669"/>
    <property type="project" value="TreeGrafter"/>
</dbReference>
<reference evidence="8 9" key="1">
    <citation type="submission" date="2011-06" db="EMBL/GenBank/DDBJ databases">
        <title>The complete genome of Spirochaeta thermophila DSM 6578.</title>
        <authorList>
            <consortium name="US DOE Joint Genome Institute (JGI-PGF)"/>
            <person name="Lucas S."/>
            <person name="Lapidus A."/>
            <person name="Bruce D."/>
            <person name="Goodwin L."/>
            <person name="Pitluck S."/>
            <person name="Peters L."/>
            <person name="Kyrpides N."/>
            <person name="Mavromatis K."/>
            <person name="Ivanova N."/>
            <person name="Mikailova N."/>
            <person name="Pagani I."/>
            <person name="Chertkov O."/>
            <person name="Detter J.C."/>
            <person name="Tapia R."/>
            <person name="Han C."/>
            <person name="Land M."/>
            <person name="Hauser L."/>
            <person name="Markowitz V."/>
            <person name="Cheng J.-F."/>
            <person name="Hugenholtz P."/>
            <person name="Woyke T."/>
            <person name="Wu D."/>
            <person name="Spring S."/>
            <person name="Merkhoffer B."/>
            <person name="Schneider S."/>
            <person name="Klenk H.-P."/>
            <person name="Eisen J.A."/>
        </authorList>
    </citation>
    <scope>NUCLEOTIDE SEQUENCE [LARGE SCALE GENOMIC DNA]</scope>
    <source>
        <strain evidence="9">ATCC 700085 / DSM 6578 / Z-1203</strain>
    </source>
</reference>
<dbReference type="PROSITE" id="PS50110">
    <property type="entry name" value="RESPONSE_REGULATORY"/>
    <property type="match status" value="1"/>
</dbReference>
<dbReference type="PANTHER" id="PTHR48111">
    <property type="entry name" value="REGULATOR OF RPOS"/>
    <property type="match status" value="1"/>
</dbReference>
<evidence type="ECO:0000256" key="6">
    <source>
        <dbReference type="PROSITE-ProRule" id="PRU00169"/>
    </source>
</evidence>
<organism evidence="8 9">
    <name type="scientific">Winmispira thermophila (strain ATCC 700085 / DSM 6578 / Z-1203)</name>
    <name type="common">Spirochaeta thermophila</name>
    <dbReference type="NCBI Taxonomy" id="869211"/>
    <lineage>
        <taxon>Bacteria</taxon>
        <taxon>Pseudomonadati</taxon>
        <taxon>Spirochaetota</taxon>
        <taxon>Spirochaetia</taxon>
        <taxon>Winmispirales</taxon>
        <taxon>Winmispiraceae</taxon>
        <taxon>Winmispira</taxon>
    </lineage>
</organism>